<evidence type="ECO:0000313" key="1">
    <source>
        <dbReference type="EMBL" id="CAJ1974937.1"/>
    </source>
</evidence>
<dbReference type="Gramene" id="rna-AYBTSS11_LOCUS27025">
    <property type="protein sequence ID" value="CAJ1974937.1"/>
    <property type="gene ID" value="gene-AYBTSS11_LOCUS27025"/>
</dbReference>
<protein>
    <submittedName>
        <fullName evidence="1">Uncharacterized protein</fullName>
    </submittedName>
</protein>
<sequence>KLKLGNPGGRDCRVKLQGRGVSRREWTREEGLCERVDQRRGLCVTTDGAYGGFRGEGYLWWFRPELVGLRHSVDCRNRLTSSLRHQLLQRNLAVGRLVDFFDW</sequence>
<organism evidence="1 2">
    <name type="scientific">Sphenostylis stenocarpa</name>
    <dbReference type="NCBI Taxonomy" id="92480"/>
    <lineage>
        <taxon>Eukaryota</taxon>
        <taxon>Viridiplantae</taxon>
        <taxon>Streptophyta</taxon>
        <taxon>Embryophyta</taxon>
        <taxon>Tracheophyta</taxon>
        <taxon>Spermatophyta</taxon>
        <taxon>Magnoliopsida</taxon>
        <taxon>eudicotyledons</taxon>
        <taxon>Gunneridae</taxon>
        <taxon>Pentapetalae</taxon>
        <taxon>rosids</taxon>
        <taxon>fabids</taxon>
        <taxon>Fabales</taxon>
        <taxon>Fabaceae</taxon>
        <taxon>Papilionoideae</taxon>
        <taxon>50 kb inversion clade</taxon>
        <taxon>NPAAA clade</taxon>
        <taxon>indigoferoid/millettioid clade</taxon>
        <taxon>Phaseoleae</taxon>
        <taxon>Sphenostylis</taxon>
    </lineage>
</organism>
<dbReference type="AlphaFoldDB" id="A0AA86SXW8"/>
<evidence type="ECO:0000313" key="2">
    <source>
        <dbReference type="Proteomes" id="UP001189624"/>
    </source>
</evidence>
<keyword evidence="2" id="KW-1185">Reference proteome</keyword>
<reference evidence="1" key="1">
    <citation type="submission" date="2023-10" db="EMBL/GenBank/DDBJ databases">
        <authorList>
            <person name="Domelevo Entfellner J.-B."/>
        </authorList>
    </citation>
    <scope>NUCLEOTIDE SEQUENCE</scope>
</reference>
<proteinExistence type="predicted"/>
<dbReference type="EMBL" id="OY731406">
    <property type="protein sequence ID" value="CAJ1974937.1"/>
    <property type="molecule type" value="Genomic_DNA"/>
</dbReference>
<feature type="non-terminal residue" evidence="1">
    <location>
        <position position="1"/>
    </location>
</feature>
<dbReference type="Proteomes" id="UP001189624">
    <property type="component" value="Chromosome 9"/>
</dbReference>
<name>A0AA86SXW8_9FABA</name>
<gene>
    <name evidence="1" type="ORF">AYBTSS11_LOCUS27025</name>
</gene>
<accession>A0AA86SXW8</accession>